<accession>A0AA92R827</accession>
<proteinExistence type="predicted"/>
<dbReference type="RefSeq" id="WP_046875044.1">
    <property type="nucleotide sequence ID" value="NZ_CANMIY010000021.1"/>
</dbReference>
<evidence type="ECO:0000313" key="2">
    <source>
        <dbReference type="EMBL" id="QRG83451.1"/>
    </source>
</evidence>
<name>A0AA92R827_9VIBR</name>
<evidence type="ECO:0008006" key="4">
    <source>
        <dbReference type="Google" id="ProtNLM"/>
    </source>
</evidence>
<sequence length="148" mass="16344">MKFLPTLLLCALVATTSMSVFANSSDEWELIATKTVKFQTETDTVTPNSLFRNRSFSKIKLKCVQGTVDINDLKVVMTDGSEKKLTSMGVLTSGLSTRAWSLPGSKEAKLKQIKMTYSSWGSRKLNVLGLSKKAKIEVWGKKKSDQSS</sequence>
<protein>
    <recommendedName>
        <fullName evidence="4">DUF2541 family protein</fullName>
    </recommendedName>
</protein>
<dbReference type="Proteomes" id="UP000596337">
    <property type="component" value="Chromosome 1"/>
</dbReference>
<dbReference type="EMBL" id="CP069195">
    <property type="protein sequence ID" value="QRG83451.1"/>
    <property type="molecule type" value="Genomic_DNA"/>
</dbReference>
<feature type="signal peptide" evidence="1">
    <location>
        <begin position="1"/>
        <end position="22"/>
    </location>
</feature>
<gene>
    <name evidence="2" type="ORF">JOS67_03875</name>
</gene>
<organism evidence="2 3">
    <name type="scientific">Vibrio diabolicus</name>
    <dbReference type="NCBI Taxonomy" id="50719"/>
    <lineage>
        <taxon>Bacteria</taxon>
        <taxon>Pseudomonadati</taxon>
        <taxon>Pseudomonadota</taxon>
        <taxon>Gammaproteobacteria</taxon>
        <taxon>Vibrionales</taxon>
        <taxon>Vibrionaceae</taxon>
        <taxon>Vibrio</taxon>
        <taxon>Vibrio diabolicus subgroup</taxon>
    </lineage>
</organism>
<keyword evidence="1" id="KW-0732">Signal</keyword>
<evidence type="ECO:0000256" key="1">
    <source>
        <dbReference type="SAM" id="SignalP"/>
    </source>
</evidence>
<feature type="chain" id="PRO_5041656519" description="DUF2541 family protein" evidence="1">
    <location>
        <begin position="23"/>
        <end position="148"/>
    </location>
</feature>
<evidence type="ECO:0000313" key="3">
    <source>
        <dbReference type="Proteomes" id="UP000596337"/>
    </source>
</evidence>
<dbReference type="AlphaFoldDB" id="A0AA92R827"/>
<reference evidence="2 3" key="1">
    <citation type="submission" date="2021-01" db="EMBL/GenBank/DDBJ databases">
        <title>Characterization of a novel blaVMB-2- harboring plasmid in Vibrio diabolicus.</title>
        <authorList>
            <person name="Liu M."/>
        </authorList>
    </citation>
    <scope>NUCLEOTIDE SEQUENCE [LARGE SCALE GENOMIC DNA]</scope>
    <source>
        <strain evidence="2 3">SLV18</strain>
    </source>
</reference>